<dbReference type="Proteomes" id="UP000094622">
    <property type="component" value="Unassembled WGS sequence"/>
</dbReference>
<accession>A0A1E3H9F1</accession>
<evidence type="ECO:0008006" key="3">
    <source>
        <dbReference type="Google" id="ProtNLM"/>
    </source>
</evidence>
<name>A0A1E3H9F1_9HYPH</name>
<reference evidence="1 2" key="1">
    <citation type="submission" date="2016-07" db="EMBL/GenBank/DDBJ databases">
        <title>Draft Genome Sequence of Methylobrevis pamukkalensis PK2.</title>
        <authorList>
            <person name="Vasilenko O.V."/>
            <person name="Doronina N.V."/>
            <person name="Shmareva M.N."/>
            <person name="Tarlachkov S.V."/>
            <person name="Mustakhimov I."/>
            <person name="Trotsenko Y.A."/>
        </authorList>
    </citation>
    <scope>NUCLEOTIDE SEQUENCE [LARGE SCALE GENOMIC DNA]</scope>
    <source>
        <strain evidence="1 2">PK2</strain>
    </source>
</reference>
<protein>
    <recommendedName>
        <fullName evidence="3">DUF1254 domain-containing protein</fullName>
    </recommendedName>
</protein>
<gene>
    <name evidence="1" type="ORF">A6302_00162</name>
</gene>
<evidence type="ECO:0000313" key="2">
    <source>
        <dbReference type="Proteomes" id="UP000094622"/>
    </source>
</evidence>
<dbReference type="PATRIC" id="fig|1439726.3.peg.172"/>
<organism evidence="1 2">
    <name type="scientific">Methylobrevis pamukkalensis</name>
    <dbReference type="NCBI Taxonomy" id="1439726"/>
    <lineage>
        <taxon>Bacteria</taxon>
        <taxon>Pseudomonadati</taxon>
        <taxon>Pseudomonadota</taxon>
        <taxon>Alphaproteobacteria</taxon>
        <taxon>Hyphomicrobiales</taxon>
        <taxon>Pleomorphomonadaceae</taxon>
        <taxon>Methylobrevis</taxon>
    </lineage>
</organism>
<dbReference type="AlphaFoldDB" id="A0A1E3H9F1"/>
<keyword evidence="2" id="KW-1185">Reference proteome</keyword>
<sequence>MSPRRALTIALLLAGIVHIVAILAIPGTASRSAYGRVASVTDLFAVTLLPPDGSPLPRLDPSFVHAVCRAEFGQGAAILSGDLPPVPWMVSVVDETGALGDSFSSAGAALPGVDFIAGSAAAIDRIRSAVPVPPAHRFHAPVGTDHGFILLRVFAGTGIERPEIEAAVRRLRCARYDEAG</sequence>
<dbReference type="OrthoDB" id="1346484at2"/>
<evidence type="ECO:0000313" key="1">
    <source>
        <dbReference type="EMBL" id="ODN72416.1"/>
    </source>
</evidence>
<comment type="caution">
    <text evidence="1">The sequence shown here is derived from an EMBL/GenBank/DDBJ whole genome shotgun (WGS) entry which is preliminary data.</text>
</comment>
<dbReference type="RefSeq" id="WP_069305435.1">
    <property type="nucleotide sequence ID" value="NZ_MCRJ01000002.1"/>
</dbReference>
<dbReference type="EMBL" id="MCRJ01000002">
    <property type="protein sequence ID" value="ODN72416.1"/>
    <property type="molecule type" value="Genomic_DNA"/>
</dbReference>
<proteinExistence type="predicted"/>